<accession>A0AAN8AVL6</accession>
<organism evidence="5 6">
    <name type="scientific">Eleginops maclovinus</name>
    <name type="common">Patagonian blennie</name>
    <name type="synonym">Eleginus maclovinus</name>
    <dbReference type="NCBI Taxonomy" id="56733"/>
    <lineage>
        <taxon>Eukaryota</taxon>
        <taxon>Metazoa</taxon>
        <taxon>Chordata</taxon>
        <taxon>Craniata</taxon>
        <taxon>Vertebrata</taxon>
        <taxon>Euteleostomi</taxon>
        <taxon>Actinopterygii</taxon>
        <taxon>Neopterygii</taxon>
        <taxon>Teleostei</taxon>
        <taxon>Neoteleostei</taxon>
        <taxon>Acanthomorphata</taxon>
        <taxon>Eupercaria</taxon>
        <taxon>Perciformes</taxon>
        <taxon>Notothenioidei</taxon>
        <taxon>Eleginopidae</taxon>
        <taxon>Eleginops</taxon>
    </lineage>
</organism>
<dbReference type="Gene3D" id="1.25.40.10">
    <property type="entry name" value="Tetratricopeptide repeat domain"/>
    <property type="match status" value="3"/>
</dbReference>
<reference evidence="5 6" key="1">
    <citation type="journal article" date="2023" name="Genes (Basel)">
        <title>Chromosome-Level Genome Assembly and Circadian Gene Repertoire of the Patagonia Blennie Eleginops maclovinus-The Closest Ancestral Proxy of Antarctic Cryonotothenioids.</title>
        <authorList>
            <person name="Cheng C.C."/>
            <person name="Rivera-Colon A.G."/>
            <person name="Minhas B.F."/>
            <person name="Wilson L."/>
            <person name="Rayamajhi N."/>
            <person name="Vargas-Chacoff L."/>
            <person name="Catchen J.M."/>
        </authorList>
    </citation>
    <scope>NUCLEOTIDE SEQUENCE [LARGE SCALE GENOMIC DNA]</scope>
    <source>
        <strain evidence="5">JMC-PN-2008</strain>
    </source>
</reference>
<dbReference type="GO" id="GO:0060271">
    <property type="term" value="P:cilium assembly"/>
    <property type="evidence" value="ECO:0007669"/>
    <property type="project" value="TreeGrafter"/>
</dbReference>
<dbReference type="Proteomes" id="UP001346869">
    <property type="component" value="Unassembled WGS sequence"/>
</dbReference>
<keyword evidence="6" id="KW-1185">Reference proteome</keyword>
<evidence type="ECO:0000256" key="4">
    <source>
        <dbReference type="SAM" id="MobiDB-lite"/>
    </source>
</evidence>
<keyword evidence="2 3" id="KW-0802">TPR repeat</keyword>
<dbReference type="AlphaFoldDB" id="A0AAN8AVL6"/>
<dbReference type="PROSITE" id="PS50005">
    <property type="entry name" value="TPR"/>
    <property type="match status" value="1"/>
</dbReference>
<feature type="region of interest" description="Disordered" evidence="4">
    <location>
        <begin position="426"/>
        <end position="477"/>
    </location>
</feature>
<evidence type="ECO:0000313" key="5">
    <source>
        <dbReference type="EMBL" id="KAK5874318.1"/>
    </source>
</evidence>
<feature type="region of interest" description="Disordered" evidence="4">
    <location>
        <begin position="802"/>
        <end position="869"/>
    </location>
</feature>
<dbReference type="SMART" id="SM00028">
    <property type="entry name" value="TPR"/>
    <property type="match status" value="7"/>
</dbReference>
<dbReference type="GO" id="GO:0031514">
    <property type="term" value="C:motile cilium"/>
    <property type="evidence" value="ECO:0007669"/>
    <property type="project" value="TreeGrafter"/>
</dbReference>
<protein>
    <recommendedName>
        <fullName evidence="7">Cilia- and flagella-associated protein 70</fullName>
    </recommendedName>
</protein>
<dbReference type="InterPro" id="IPR052628">
    <property type="entry name" value="CFAP70"/>
</dbReference>
<sequence>METTGNSAETNYTTIQITVIRGNNLQGKKTDSFQSFLQVQVDGNVLGESEKKQVDPVEQHVDYDFTCSFHCSNNTQALSDIAHKPIILTVREVLSEEKKAEAKTAMLGQAVVDLLPLLQGQCSFSSTVPLNPVYSPSPKDSSQDIGSKSQSSLNVEAACRARHKQVANQVIPKWRSQHPNLDVCVSVTDPLLSEAELSASNLLRVTMETAYSIPEPWMLQTGPAPPPCTYTAAMEVPLTAQKNQVLVFCEGQLKAGGKREEKGRQKKRPHRALLVPGNHFLPAAFSQEEHFELEDGQLTGLEDREFRNEAETTKDRVSWDTEMPCFLDAGGTTRLRQKITESRLWPVEISRSLAPMTKAAENKMLAEEAPEIPFHGVVFVDLGRLLYPGVSHIRGAYSILPFSEAELLKKAKRSVSVLKEQAKAAANQRQARAASAAGSHKAKAGKNSDGKATKDSKEQAKKQPGNQSRTCAADGVADTVAETEPNVNMEGNMYVEARTYIIIDIALEKPLVPKTSSEELSRRVKALIPPRSPLPAGPSRAERAVLDFHRQVGSVVTHVSDQHEELFGSRCKAPEDCSREQMMVQLMGSLNVSGRYFAFKEQLKHAVVRIVRDKMQRTEPFTDPQELKAFVSKLYVYLVDEMHTALNKMYSDDIHDDSPDEIQLSSSQLRHFAREAQLTGDYQQAAQYYQELVVRHPSEPSHKFEWGSLYMRTGDYMKAKECYHDVVSIQQAHQPSLMMCGVLAAMIEHHNEAQIFLERATSLDPHSVVAWTLLGLLHESQNESILAERAFLEARRQLRAKEAKEQTQSEEEEQDKEEKDEKENDQREEEDVATPAYLAPAVKKDPEGGGQDSEVQGEPPVQTVSSRSEAAKLSSSSIYTETVQFLLQNSALQMAEQALSLKLLCSHGGRSGSYLLHLARLQMLRGDYCSAAASLQEVLVHREQDVDAWALNGHCLHFRGEVSNAQESYERSLSFLQQPSDPHLVLIRLGSIYLQQRKFDQAKVVFLQACEQSPSCLTWLNLGIACYRLEELCVAEEALTEANHLNTQNAEVWAYLSLLCIKSGRQEEAEQFYKYASQFQLQRESLLREYSQLKDQLRFSHLQSCFGTSS</sequence>
<dbReference type="InterPro" id="IPR019734">
    <property type="entry name" value="TPR_rpt"/>
</dbReference>
<evidence type="ECO:0008006" key="7">
    <source>
        <dbReference type="Google" id="ProtNLM"/>
    </source>
</evidence>
<evidence type="ECO:0000256" key="3">
    <source>
        <dbReference type="PROSITE-ProRule" id="PRU00339"/>
    </source>
</evidence>
<gene>
    <name evidence="5" type="ORF">PBY51_019274</name>
</gene>
<dbReference type="Pfam" id="PF13181">
    <property type="entry name" value="TPR_8"/>
    <property type="match status" value="1"/>
</dbReference>
<feature type="repeat" description="TPR" evidence="3">
    <location>
        <begin position="983"/>
        <end position="1016"/>
    </location>
</feature>
<evidence type="ECO:0000256" key="1">
    <source>
        <dbReference type="ARBA" id="ARBA00022737"/>
    </source>
</evidence>
<dbReference type="Pfam" id="PF13432">
    <property type="entry name" value="TPR_16"/>
    <property type="match status" value="1"/>
</dbReference>
<dbReference type="GO" id="GO:0070062">
    <property type="term" value="C:extracellular exosome"/>
    <property type="evidence" value="ECO:0007669"/>
    <property type="project" value="TreeGrafter"/>
</dbReference>
<dbReference type="PANTHER" id="PTHR44314">
    <property type="entry name" value="CILIA- AND FLAGELLA-ASSOCIATED PROTEIN 70"/>
    <property type="match status" value="1"/>
</dbReference>
<evidence type="ECO:0000313" key="6">
    <source>
        <dbReference type="Proteomes" id="UP001346869"/>
    </source>
</evidence>
<keyword evidence="1" id="KW-0677">Repeat</keyword>
<dbReference type="SUPFAM" id="SSF48452">
    <property type="entry name" value="TPR-like"/>
    <property type="match status" value="2"/>
</dbReference>
<reference evidence="5 6" key="2">
    <citation type="journal article" date="2023" name="Mol. Biol. Evol.">
        <title>Genomics of Secondarily Temperate Adaptation in the Only Non-Antarctic Icefish.</title>
        <authorList>
            <person name="Rivera-Colon A.G."/>
            <person name="Rayamajhi N."/>
            <person name="Minhas B.F."/>
            <person name="Madrigal G."/>
            <person name="Bilyk K.T."/>
            <person name="Yoon V."/>
            <person name="Hune M."/>
            <person name="Gregory S."/>
            <person name="Cheng C.H.C."/>
            <person name="Catchen J.M."/>
        </authorList>
    </citation>
    <scope>NUCLEOTIDE SEQUENCE [LARGE SCALE GENOMIC DNA]</scope>
    <source>
        <strain evidence="5">JMC-PN-2008</strain>
    </source>
</reference>
<dbReference type="InterPro" id="IPR011990">
    <property type="entry name" value="TPR-like_helical_dom_sf"/>
</dbReference>
<proteinExistence type="predicted"/>
<feature type="compositionally biased region" description="Basic and acidic residues" evidence="4">
    <location>
        <begin position="446"/>
        <end position="461"/>
    </location>
</feature>
<dbReference type="EMBL" id="JAUZQC010000003">
    <property type="protein sequence ID" value="KAK5874318.1"/>
    <property type="molecule type" value="Genomic_DNA"/>
</dbReference>
<dbReference type="PANTHER" id="PTHR44314:SF1">
    <property type="entry name" value="CILIA- AND FLAGELLA-ASSOCIATED PROTEIN 70"/>
    <property type="match status" value="1"/>
</dbReference>
<feature type="compositionally biased region" description="Low complexity" evidence="4">
    <location>
        <begin position="426"/>
        <end position="439"/>
    </location>
</feature>
<comment type="caution">
    <text evidence="5">The sequence shown here is derived from an EMBL/GenBank/DDBJ whole genome shotgun (WGS) entry which is preliminary data.</text>
</comment>
<feature type="compositionally biased region" description="Basic and acidic residues" evidence="4">
    <location>
        <begin position="816"/>
        <end position="825"/>
    </location>
</feature>
<evidence type="ECO:0000256" key="2">
    <source>
        <dbReference type="ARBA" id="ARBA00022803"/>
    </source>
</evidence>
<dbReference type="GO" id="GO:0003341">
    <property type="term" value="P:cilium movement"/>
    <property type="evidence" value="ECO:0007669"/>
    <property type="project" value="TreeGrafter"/>
</dbReference>
<name>A0AAN8AVL6_ELEMC</name>